<gene>
    <name evidence="1" type="ORF">E4U57_002950</name>
</gene>
<keyword evidence="2" id="KW-1185">Reference proteome</keyword>
<protein>
    <submittedName>
        <fullName evidence="1">Uncharacterized protein</fullName>
    </submittedName>
</protein>
<evidence type="ECO:0000313" key="2">
    <source>
        <dbReference type="Proteomes" id="UP000742024"/>
    </source>
</evidence>
<proteinExistence type="predicted"/>
<evidence type="ECO:0000313" key="1">
    <source>
        <dbReference type="EMBL" id="KAG5956007.1"/>
    </source>
</evidence>
<dbReference type="Proteomes" id="UP000742024">
    <property type="component" value="Unassembled WGS sequence"/>
</dbReference>
<name>A0ABQ7P7P4_9HYPO</name>
<reference evidence="1 2" key="1">
    <citation type="journal article" date="2020" name="bioRxiv">
        <title>Whole genome comparisons of ergot fungi reveals the divergence and evolution of species within the genus Claviceps are the result of varying mechanisms driving genome evolution and host range expansion.</title>
        <authorList>
            <person name="Wyka S.A."/>
            <person name="Mondo S.J."/>
            <person name="Liu M."/>
            <person name="Dettman J."/>
            <person name="Nalam V."/>
            <person name="Broders K.D."/>
        </authorList>
    </citation>
    <scope>NUCLEOTIDE SEQUENCE [LARGE SCALE GENOMIC DNA]</scope>
    <source>
        <strain evidence="1 2">LM583</strain>
    </source>
</reference>
<accession>A0ABQ7P7P4</accession>
<dbReference type="EMBL" id="SRPR01000223">
    <property type="protein sequence ID" value="KAG5956007.1"/>
    <property type="molecule type" value="Genomic_DNA"/>
</dbReference>
<organism evidence="1 2">
    <name type="scientific">Claviceps arundinis</name>
    <dbReference type="NCBI Taxonomy" id="1623583"/>
    <lineage>
        <taxon>Eukaryota</taxon>
        <taxon>Fungi</taxon>
        <taxon>Dikarya</taxon>
        <taxon>Ascomycota</taxon>
        <taxon>Pezizomycotina</taxon>
        <taxon>Sordariomycetes</taxon>
        <taxon>Hypocreomycetidae</taxon>
        <taxon>Hypocreales</taxon>
        <taxon>Clavicipitaceae</taxon>
        <taxon>Claviceps</taxon>
    </lineage>
</organism>
<comment type="caution">
    <text evidence="1">The sequence shown here is derived from an EMBL/GenBank/DDBJ whole genome shotgun (WGS) entry which is preliminary data.</text>
</comment>
<sequence>MACYDGRLITGSNYDEARGDFFGPFVNEDEFNDTLRSGALPNVAHSSGNGIVLTHGDLNLRTIMMHNGGFRECIPNRDTLTGKPVDGFQTTGLHQGALHHNTPPAVVEDCRCCS</sequence>